<dbReference type="InterPro" id="IPR000326">
    <property type="entry name" value="PAP2/HPO"/>
</dbReference>
<accession>A0A9X1U161</accession>
<dbReference type="CDD" id="cd03397">
    <property type="entry name" value="PAP2_acid_phosphatase"/>
    <property type="match status" value="1"/>
</dbReference>
<reference evidence="2" key="1">
    <citation type="submission" date="2022-01" db="EMBL/GenBank/DDBJ databases">
        <title>Corynebacterium sp. nov isolated from isolated from the feces of the greater white-fronted geese (Anser albifrons) at Poyang Lake, PR China.</title>
        <authorList>
            <person name="Liu Q."/>
        </authorList>
    </citation>
    <scope>NUCLEOTIDE SEQUENCE</scope>
    <source>
        <strain evidence="2">JCM 32435</strain>
    </source>
</reference>
<proteinExistence type="predicted"/>
<keyword evidence="3" id="KW-1185">Reference proteome</keyword>
<organism evidence="2 3">
    <name type="scientific">Corynebacterium uropygiale</name>
    <dbReference type="NCBI Taxonomy" id="1775911"/>
    <lineage>
        <taxon>Bacteria</taxon>
        <taxon>Bacillati</taxon>
        <taxon>Actinomycetota</taxon>
        <taxon>Actinomycetes</taxon>
        <taxon>Mycobacteriales</taxon>
        <taxon>Corynebacteriaceae</taxon>
        <taxon>Corynebacterium</taxon>
    </lineage>
</organism>
<dbReference type="Proteomes" id="UP001139336">
    <property type="component" value="Unassembled WGS sequence"/>
</dbReference>
<evidence type="ECO:0000313" key="2">
    <source>
        <dbReference type="EMBL" id="MCF4007549.1"/>
    </source>
</evidence>
<dbReference type="GO" id="GO:0030288">
    <property type="term" value="C:outer membrane-bounded periplasmic space"/>
    <property type="evidence" value="ECO:0007669"/>
    <property type="project" value="InterPro"/>
</dbReference>
<dbReference type="InterPro" id="IPR001011">
    <property type="entry name" value="Acid_Pase_classA_bac"/>
</dbReference>
<protein>
    <submittedName>
        <fullName evidence="2">Phosphatase PAP2 family protein</fullName>
    </submittedName>
</protein>
<comment type="caution">
    <text evidence="2">The sequence shown here is derived from an EMBL/GenBank/DDBJ whole genome shotgun (WGS) entry which is preliminary data.</text>
</comment>
<dbReference type="PRINTS" id="PR00483">
    <property type="entry name" value="BACPHPHTASE"/>
</dbReference>
<evidence type="ECO:0000313" key="3">
    <source>
        <dbReference type="Proteomes" id="UP001139336"/>
    </source>
</evidence>
<dbReference type="AlphaFoldDB" id="A0A9X1U161"/>
<dbReference type="SMART" id="SM00014">
    <property type="entry name" value="acidPPc"/>
    <property type="match status" value="1"/>
</dbReference>
<feature type="domain" description="Phosphatidic acid phosphatase type 2/haloperoxidase" evidence="1">
    <location>
        <begin position="162"/>
        <end position="276"/>
    </location>
</feature>
<dbReference type="GO" id="GO:0003993">
    <property type="term" value="F:acid phosphatase activity"/>
    <property type="evidence" value="ECO:0007669"/>
    <property type="project" value="InterPro"/>
</dbReference>
<dbReference type="RefSeq" id="WP_236119680.1">
    <property type="nucleotide sequence ID" value="NZ_JAKGSI010000005.1"/>
</dbReference>
<gene>
    <name evidence="2" type="ORF">L1O03_10270</name>
</gene>
<dbReference type="InterPro" id="IPR036938">
    <property type="entry name" value="PAP2/HPO_sf"/>
</dbReference>
<dbReference type="SUPFAM" id="SSF48317">
    <property type="entry name" value="Acid phosphatase/Vanadium-dependent haloperoxidase"/>
    <property type="match status" value="1"/>
</dbReference>
<dbReference type="EMBL" id="JAKGSI010000005">
    <property type="protein sequence ID" value="MCF4007549.1"/>
    <property type="molecule type" value="Genomic_DNA"/>
</dbReference>
<dbReference type="Pfam" id="PF01569">
    <property type="entry name" value="PAP2"/>
    <property type="match status" value="1"/>
</dbReference>
<name>A0A9X1U161_9CORY</name>
<dbReference type="Gene3D" id="1.20.144.10">
    <property type="entry name" value="Phosphatidic acid phosphatase type 2/haloperoxidase"/>
    <property type="match status" value="1"/>
</dbReference>
<evidence type="ECO:0000259" key="1">
    <source>
        <dbReference type="SMART" id="SM00014"/>
    </source>
</evidence>
<sequence length="412" mass="44962">MASSVLAMSALAPGGQQASFPAAGLLPTASAAPNIIANIPALHPPVFHDGAPVPQAFPPEEYRWYLSDISSHPYGIYYSVIDSFPQLREHNPELMERNIDTVSRINHEAAANPALIDRAHEDATAEDEGVLWLFTDAFGQELGGHLRDALRENRLPKTVMLFGGVTARAGGLASSTFVEKEMYNNPRPFIAYPDRIQRYEVPGVETYPNSKSFPSGHTNQATWTTTFLAAMLPELAPQLLARGSEAGYNRLVLGVHYPLDVIGGRMTGTAAAADRWNDPRMRANLEAAAQEIRSELEWRCGDTLANCVARDTPYDANAVQHYSERMSYGFDPVLPTDAPMIVPQAAPDLLINAFPELTYEQRRSVLEQTAGPAGLPLDDQGPAGSWQRLDLARAMSAHVEVLDDGSVRVMDS</sequence>